<dbReference type="InterPro" id="IPR000719">
    <property type="entry name" value="Prot_kinase_dom"/>
</dbReference>
<feature type="region of interest" description="Disordered" evidence="2">
    <location>
        <begin position="385"/>
        <end position="434"/>
    </location>
</feature>
<evidence type="ECO:0000259" key="3">
    <source>
        <dbReference type="PROSITE" id="PS50011"/>
    </source>
</evidence>
<dbReference type="OrthoDB" id="2687620at2759"/>
<feature type="domain" description="Protein kinase" evidence="3">
    <location>
        <begin position="29"/>
        <end position="314"/>
    </location>
</feature>
<dbReference type="GO" id="GO:0004672">
    <property type="term" value="F:protein kinase activity"/>
    <property type="evidence" value="ECO:0007669"/>
    <property type="project" value="InterPro"/>
</dbReference>
<gene>
    <name evidence="4" type="ORF">PHYEVI_LOCUS5838</name>
</gene>
<dbReference type="PROSITE" id="PS00107">
    <property type="entry name" value="PROTEIN_KINASE_ATP"/>
    <property type="match status" value="1"/>
</dbReference>
<accession>A0A9N9TNZ5</accession>
<reference evidence="4" key="1">
    <citation type="submission" date="2022-01" db="EMBL/GenBank/DDBJ databases">
        <authorList>
            <person name="King R."/>
        </authorList>
    </citation>
    <scope>NUCLEOTIDE SEQUENCE</scope>
</reference>
<feature type="binding site" evidence="1">
    <location>
        <position position="59"/>
    </location>
    <ligand>
        <name>ATP</name>
        <dbReference type="ChEBI" id="CHEBI:30616"/>
    </ligand>
</feature>
<dbReference type="EMBL" id="OU900095">
    <property type="protein sequence ID" value="CAG9859464.1"/>
    <property type="molecule type" value="Genomic_DNA"/>
</dbReference>
<dbReference type="Gene3D" id="1.10.510.10">
    <property type="entry name" value="Transferase(Phosphotransferase) domain 1"/>
    <property type="match status" value="1"/>
</dbReference>
<evidence type="ECO:0000256" key="2">
    <source>
        <dbReference type="SAM" id="MobiDB-lite"/>
    </source>
</evidence>
<dbReference type="Pfam" id="PF00069">
    <property type="entry name" value="Pkinase"/>
    <property type="match status" value="1"/>
</dbReference>
<sequence length="434" mass="49448">MTSISDEKPNIMISLPKDGIVTDADNQKWKIGKLIGRGRYGNVYSAKDSKSDEYSYAIKIIRQGNLPSCREANFYKAIAKRPQVANFMSLKGLKTFGLPACLRLGSYALNKANYNFIITEKYGKNLWEIFLEHDKRFPKATVCKLAIQILDVLEYMHNNGFVHGDIQGKNVLLGSPNEHECNQIYLIGYDLATNCNLDIDDATRVPKIHSDNILYLSRDDHMGVHSKRGDLETLAFNMVHWIGCELPWEKDLPNISKVKASKFENYSFSSSYKFFKLCFGVHSNEDPIVKFIEEITSLSQMSIPNYFSLRQILLSGLDPGDSLFKPFKFSTEETETKCNTPQNDCIILESCSNPNETSKSNIKKSNRAIRKLPTGKKINELVPDVSIRTRRRQQQVNYREDSDEENLSPTKRNKNTEKHVTGDSIEETNEPVES</sequence>
<dbReference type="InterPro" id="IPR011009">
    <property type="entry name" value="Kinase-like_dom_sf"/>
</dbReference>
<keyword evidence="5" id="KW-1185">Reference proteome</keyword>
<dbReference type="AlphaFoldDB" id="A0A9N9TNZ5"/>
<protein>
    <recommendedName>
        <fullName evidence="3">Protein kinase domain-containing protein</fullName>
    </recommendedName>
</protein>
<dbReference type="GO" id="GO:0005524">
    <property type="term" value="F:ATP binding"/>
    <property type="evidence" value="ECO:0007669"/>
    <property type="project" value="UniProtKB-UniRule"/>
</dbReference>
<dbReference type="InterPro" id="IPR050235">
    <property type="entry name" value="CK1_Ser-Thr_kinase"/>
</dbReference>
<feature type="compositionally biased region" description="Acidic residues" evidence="2">
    <location>
        <begin position="424"/>
        <end position="434"/>
    </location>
</feature>
<dbReference type="InterPro" id="IPR017441">
    <property type="entry name" value="Protein_kinase_ATP_BS"/>
</dbReference>
<dbReference type="SUPFAM" id="SSF56112">
    <property type="entry name" value="Protein kinase-like (PK-like)"/>
    <property type="match status" value="1"/>
</dbReference>
<keyword evidence="1" id="KW-0067">ATP-binding</keyword>
<proteinExistence type="predicted"/>
<keyword evidence="1" id="KW-0547">Nucleotide-binding</keyword>
<dbReference type="Proteomes" id="UP001153712">
    <property type="component" value="Chromosome 2"/>
</dbReference>
<dbReference type="PANTHER" id="PTHR11909">
    <property type="entry name" value="CASEIN KINASE-RELATED"/>
    <property type="match status" value="1"/>
</dbReference>
<dbReference type="SMART" id="SM00220">
    <property type="entry name" value="S_TKc"/>
    <property type="match status" value="1"/>
</dbReference>
<dbReference type="PROSITE" id="PS50011">
    <property type="entry name" value="PROTEIN_KINASE_DOM"/>
    <property type="match status" value="1"/>
</dbReference>
<evidence type="ECO:0000256" key="1">
    <source>
        <dbReference type="PROSITE-ProRule" id="PRU10141"/>
    </source>
</evidence>
<name>A0A9N9TNZ5_PHYSR</name>
<organism evidence="4 5">
    <name type="scientific">Phyllotreta striolata</name>
    <name type="common">Striped flea beetle</name>
    <name type="synonym">Crioceris striolata</name>
    <dbReference type="NCBI Taxonomy" id="444603"/>
    <lineage>
        <taxon>Eukaryota</taxon>
        <taxon>Metazoa</taxon>
        <taxon>Ecdysozoa</taxon>
        <taxon>Arthropoda</taxon>
        <taxon>Hexapoda</taxon>
        <taxon>Insecta</taxon>
        <taxon>Pterygota</taxon>
        <taxon>Neoptera</taxon>
        <taxon>Endopterygota</taxon>
        <taxon>Coleoptera</taxon>
        <taxon>Polyphaga</taxon>
        <taxon>Cucujiformia</taxon>
        <taxon>Chrysomeloidea</taxon>
        <taxon>Chrysomelidae</taxon>
        <taxon>Galerucinae</taxon>
        <taxon>Alticini</taxon>
        <taxon>Phyllotreta</taxon>
    </lineage>
</organism>
<evidence type="ECO:0000313" key="5">
    <source>
        <dbReference type="Proteomes" id="UP001153712"/>
    </source>
</evidence>
<evidence type="ECO:0000313" key="4">
    <source>
        <dbReference type="EMBL" id="CAG9859464.1"/>
    </source>
</evidence>